<evidence type="ECO:0000259" key="1">
    <source>
        <dbReference type="Pfam" id="PF01370"/>
    </source>
</evidence>
<dbReference type="PANTHER" id="PTHR48079:SF6">
    <property type="entry name" value="NAD(P)-BINDING DOMAIN-CONTAINING PROTEIN-RELATED"/>
    <property type="match status" value="1"/>
</dbReference>
<name>A0A1I2LTA9_9GAMM</name>
<dbReference type="Gene3D" id="3.40.50.720">
    <property type="entry name" value="NAD(P)-binding Rossmann-like Domain"/>
    <property type="match status" value="1"/>
</dbReference>
<dbReference type="SUPFAM" id="SSF51735">
    <property type="entry name" value="NAD(P)-binding Rossmann-fold domains"/>
    <property type="match status" value="1"/>
</dbReference>
<proteinExistence type="predicted"/>
<accession>A0A1I2LTA9</accession>
<dbReference type="PANTHER" id="PTHR48079">
    <property type="entry name" value="PROTEIN YEEZ"/>
    <property type="match status" value="1"/>
</dbReference>
<dbReference type="Pfam" id="PF01370">
    <property type="entry name" value="Epimerase"/>
    <property type="match status" value="1"/>
</dbReference>
<organism evidence="2 3">
    <name type="scientific">Neptunomonas qingdaonensis</name>
    <dbReference type="NCBI Taxonomy" id="1045558"/>
    <lineage>
        <taxon>Bacteria</taxon>
        <taxon>Pseudomonadati</taxon>
        <taxon>Pseudomonadota</taxon>
        <taxon>Gammaproteobacteria</taxon>
        <taxon>Oceanospirillales</taxon>
        <taxon>Oceanospirillaceae</taxon>
        <taxon>Neptunomonas</taxon>
    </lineage>
</organism>
<dbReference type="GO" id="GO:0004029">
    <property type="term" value="F:aldehyde dehydrogenase (NAD+) activity"/>
    <property type="evidence" value="ECO:0007669"/>
    <property type="project" value="TreeGrafter"/>
</dbReference>
<reference evidence="3" key="1">
    <citation type="submission" date="2016-10" db="EMBL/GenBank/DDBJ databases">
        <authorList>
            <person name="Varghese N."/>
            <person name="Submissions S."/>
        </authorList>
    </citation>
    <scope>NUCLEOTIDE SEQUENCE [LARGE SCALE GENOMIC DNA]</scope>
    <source>
        <strain evidence="3">CGMCC 1.10971</strain>
    </source>
</reference>
<evidence type="ECO:0000313" key="3">
    <source>
        <dbReference type="Proteomes" id="UP000198623"/>
    </source>
</evidence>
<dbReference type="OrthoDB" id="9808276at2"/>
<dbReference type="InterPro" id="IPR036291">
    <property type="entry name" value="NAD(P)-bd_dom_sf"/>
</dbReference>
<dbReference type="AlphaFoldDB" id="A0A1I2LTA9"/>
<protein>
    <submittedName>
        <fullName evidence="2">Nucleoside-diphosphate-sugar epimerase</fullName>
    </submittedName>
</protein>
<gene>
    <name evidence="2" type="ORF">SAMN05216175_101242</name>
</gene>
<feature type="domain" description="NAD-dependent epimerase/dehydratase" evidence="1">
    <location>
        <begin position="6"/>
        <end position="170"/>
    </location>
</feature>
<evidence type="ECO:0000313" key="2">
    <source>
        <dbReference type="EMBL" id="SFF82514.1"/>
    </source>
</evidence>
<sequence>MSKLRILIAGCGDVGSALGVLLSTQGHHVYGLKRTINQLPDCIHAISADLCDKETLSDLPDTDILVYCAAATGRSESAYQQAYIDGLKNIYTALSTPPRHLFFTSSTSVYAQNQHEWVDEQSPTQADQPSGLIMRRAEQQVLNKDNATVVRFSGIYGPGRNHLINTVRAGTIAPQNPLHYSNRIHRDDCAGVLAHLIQKVNTGNQIEPIYLASDPNPTPIHDITAWLAEQLHTKITQETPIRRGGSKRCNSQRLQQSGYEFLYPDYKAGFQAGLKEELARPVDQ</sequence>
<dbReference type="Proteomes" id="UP000198623">
    <property type="component" value="Unassembled WGS sequence"/>
</dbReference>
<dbReference type="InterPro" id="IPR001509">
    <property type="entry name" value="Epimerase_deHydtase"/>
</dbReference>
<dbReference type="RefSeq" id="WP_090723321.1">
    <property type="nucleotide sequence ID" value="NZ_FOOU01000001.1"/>
</dbReference>
<dbReference type="GO" id="GO:0005737">
    <property type="term" value="C:cytoplasm"/>
    <property type="evidence" value="ECO:0007669"/>
    <property type="project" value="TreeGrafter"/>
</dbReference>
<dbReference type="CDD" id="cd05266">
    <property type="entry name" value="SDR_a4"/>
    <property type="match status" value="1"/>
</dbReference>
<keyword evidence="3" id="KW-1185">Reference proteome</keyword>
<dbReference type="STRING" id="1045558.SAMN05216175_101242"/>
<dbReference type="EMBL" id="FOOU01000001">
    <property type="protein sequence ID" value="SFF82514.1"/>
    <property type="molecule type" value="Genomic_DNA"/>
</dbReference>
<dbReference type="InterPro" id="IPR051783">
    <property type="entry name" value="NAD(P)-dependent_oxidoreduct"/>
</dbReference>